<dbReference type="STRING" id="115783.SAMN02745119_02094"/>
<evidence type="ECO:0000259" key="1">
    <source>
        <dbReference type="Pfam" id="PF01464"/>
    </source>
</evidence>
<reference evidence="3" key="1">
    <citation type="submission" date="2017-02" db="EMBL/GenBank/DDBJ databases">
        <authorList>
            <person name="Varghese N."/>
            <person name="Submissions S."/>
        </authorList>
    </citation>
    <scope>NUCLEOTIDE SEQUENCE [LARGE SCALE GENOMIC DNA]</scope>
    <source>
        <strain evidence="3">ATCC BAA-34</strain>
    </source>
</reference>
<dbReference type="SUPFAM" id="SSF53955">
    <property type="entry name" value="Lysozyme-like"/>
    <property type="match status" value="1"/>
</dbReference>
<dbReference type="AlphaFoldDB" id="A0A1T4PRT3"/>
<dbReference type="EMBL" id="FUWR01000010">
    <property type="protein sequence ID" value="SJZ94272.1"/>
    <property type="molecule type" value="Genomic_DNA"/>
</dbReference>
<sequence length="227" mass="25053">MRKQTIIKKISCLTIGLALFWTPVLFMACSKGPQPAASHASLDRDLSETSLEKEIRNVMEKGISMAERKRQVPVIELAFARQTTPERARNLAALCYFKTLGTPFSPLDLAEIALAETGGHSLSSKATSTKGAIGVWQLMPKQARSHGYTPEEMRNDEKCAEAAVRTLLSKLDVADGNMDRAKKFYCGVGPQADAYLKKLRIIRQALLEELDQTKEKVALNEKGSSIQ</sequence>
<proteinExistence type="predicted"/>
<protein>
    <submittedName>
        <fullName evidence="2">Transglycosylase SLT domain-containing protein</fullName>
    </submittedName>
</protein>
<dbReference type="InterPro" id="IPR008258">
    <property type="entry name" value="Transglycosylase_SLT_dom_1"/>
</dbReference>
<gene>
    <name evidence="2" type="ORF">SAMN02745119_02094</name>
</gene>
<dbReference type="InterPro" id="IPR023346">
    <property type="entry name" value="Lysozyme-like_dom_sf"/>
</dbReference>
<dbReference type="RefSeq" id="WP_078790375.1">
    <property type="nucleotide sequence ID" value="NZ_FUWR01000010.1"/>
</dbReference>
<accession>A0A1T4PRT3</accession>
<dbReference type="Gene3D" id="1.10.530.10">
    <property type="match status" value="1"/>
</dbReference>
<name>A0A1T4PRT3_9BACT</name>
<keyword evidence="3" id="KW-1185">Reference proteome</keyword>
<organism evidence="2 3">
    <name type="scientific">Trichlorobacter thiogenes</name>
    <dbReference type="NCBI Taxonomy" id="115783"/>
    <lineage>
        <taxon>Bacteria</taxon>
        <taxon>Pseudomonadati</taxon>
        <taxon>Thermodesulfobacteriota</taxon>
        <taxon>Desulfuromonadia</taxon>
        <taxon>Geobacterales</taxon>
        <taxon>Geobacteraceae</taxon>
        <taxon>Trichlorobacter</taxon>
    </lineage>
</organism>
<dbReference type="PROSITE" id="PS51257">
    <property type="entry name" value="PROKAR_LIPOPROTEIN"/>
    <property type="match status" value="1"/>
</dbReference>
<dbReference type="Pfam" id="PF01464">
    <property type="entry name" value="SLT"/>
    <property type="match status" value="1"/>
</dbReference>
<evidence type="ECO:0000313" key="3">
    <source>
        <dbReference type="Proteomes" id="UP000190102"/>
    </source>
</evidence>
<evidence type="ECO:0000313" key="2">
    <source>
        <dbReference type="EMBL" id="SJZ94272.1"/>
    </source>
</evidence>
<dbReference type="OrthoDB" id="9815002at2"/>
<dbReference type="Proteomes" id="UP000190102">
    <property type="component" value="Unassembled WGS sequence"/>
</dbReference>
<feature type="domain" description="Transglycosylase SLT" evidence="1">
    <location>
        <begin position="122"/>
        <end position="178"/>
    </location>
</feature>